<keyword evidence="5" id="KW-1185">Reference proteome</keyword>
<proteinExistence type="predicted"/>
<evidence type="ECO:0000256" key="2">
    <source>
        <dbReference type="SAM" id="Phobius"/>
    </source>
</evidence>
<evidence type="ECO:0000313" key="5">
    <source>
        <dbReference type="Proteomes" id="UP001233673"/>
    </source>
</evidence>
<dbReference type="GO" id="GO:0016746">
    <property type="term" value="F:acyltransferase activity"/>
    <property type="evidence" value="ECO:0007669"/>
    <property type="project" value="UniProtKB-KW"/>
</dbReference>
<keyword evidence="2" id="KW-0812">Transmembrane</keyword>
<feature type="transmembrane region" description="Helical" evidence="2">
    <location>
        <begin position="359"/>
        <end position="384"/>
    </location>
</feature>
<reference evidence="5" key="1">
    <citation type="submission" date="2023-05" db="EMBL/GenBank/DDBJ databases">
        <title>Draft genome of Pseudofrankia sp. BMG5.37.</title>
        <authorList>
            <person name="Gtari M."/>
            <person name="Ghodhbane F."/>
            <person name="Sbissi I."/>
        </authorList>
    </citation>
    <scope>NUCLEOTIDE SEQUENCE [LARGE SCALE GENOMIC DNA]</scope>
    <source>
        <strain evidence="5">BMG 814</strain>
    </source>
</reference>
<gene>
    <name evidence="4" type="ORF">QOZ88_14400</name>
</gene>
<feature type="transmembrane region" description="Helical" evidence="2">
    <location>
        <begin position="128"/>
        <end position="146"/>
    </location>
</feature>
<comment type="caution">
    <text evidence="4">The sequence shown here is derived from an EMBL/GenBank/DDBJ whole genome shotgun (WGS) entry which is preliminary data.</text>
</comment>
<sequence>MSAPHPGTTSRGTPARSAGQRSGERPAGRPAAIPARPRASSSGPTPARATARLDSLTGLRFIAALLVFGSHTIATFELTPVGDALYAYLEPGAAGVSFFFILSGFVLTWTHRPGDKAGPFYRRRFARIAPAYWVAVLAFIPLNALARPEETGELLWHMAPSFIGLHAWIPDNEYYWAGNGVTWSISCEMFFYAMFPLLIVQALRLSQRARWWAAGVLCLLVIVPPVVLAPLTHGETVADWAIFIFPVQRLWEFCLGILIALWIKEGRRVRRIGLGGSLALVAVAYVIAAYAPAYLIWVAIPFIPFALTIATAAQADLDGRPSVFRHPVLVKLGEWSFAFYLTHQLVIRAVDYVLEPTTVAIALGATVLALAGSIASAYVLFTVVEKPLERRLRGGSLPVSTGGAGHTPRR</sequence>
<dbReference type="PANTHER" id="PTHR23028">
    <property type="entry name" value="ACETYLTRANSFERASE"/>
    <property type="match status" value="1"/>
</dbReference>
<feature type="transmembrane region" description="Helical" evidence="2">
    <location>
        <begin position="240"/>
        <end position="263"/>
    </location>
</feature>
<dbReference type="InterPro" id="IPR050879">
    <property type="entry name" value="Acyltransferase_3"/>
</dbReference>
<evidence type="ECO:0000259" key="3">
    <source>
        <dbReference type="Pfam" id="PF01757"/>
    </source>
</evidence>
<feature type="transmembrane region" description="Helical" evidence="2">
    <location>
        <begin position="272"/>
        <end position="290"/>
    </location>
</feature>
<dbReference type="PANTHER" id="PTHR23028:SF131">
    <property type="entry name" value="BLR2367 PROTEIN"/>
    <property type="match status" value="1"/>
</dbReference>
<name>A0ABT9IE12_9ACTN</name>
<evidence type="ECO:0000256" key="1">
    <source>
        <dbReference type="SAM" id="MobiDB-lite"/>
    </source>
</evidence>
<feature type="transmembrane region" description="Helical" evidence="2">
    <location>
        <begin position="85"/>
        <end position="107"/>
    </location>
</feature>
<dbReference type="InterPro" id="IPR002656">
    <property type="entry name" value="Acyl_transf_3_dom"/>
</dbReference>
<keyword evidence="4" id="KW-0808">Transferase</keyword>
<accession>A0ABT9IE12</accession>
<feature type="transmembrane region" description="Helical" evidence="2">
    <location>
        <begin position="180"/>
        <end position="199"/>
    </location>
</feature>
<feature type="region of interest" description="Disordered" evidence="1">
    <location>
        <begin position="1"/>
        <end position="49"/>
    </location>
</feature>
<protein>
    <submittedName>
        <fullName evidence="4">Acyltransferase family protein</fullName>
    </submittedName>
</protein>
<organism evidence="4 5">
    <name type="scientific">Blastococcus carthaginiensis</name>
    <dbReference type="NCBI Taxonomy" id="3050034"/>
    <lineage>
        <taxon>Bacteria</taxon>
        <taxon>Bacillati</taxon>
        <taxon>Actinomycetota</taxon>
        <taxon>Actinomycetes</taxon>
        <taxon>Geodermatophilales</taxon>
        <taxon>Geodermatophilaceae</taxon>
        <taxon>Blastococcus</taxon>
    </lineage>
</organism>
<dbReference type="Proteomes" id="UP001233673">
    <property type="component" value="Unassembled WGS sequence"/>
</dbReference>
<evidence type="ECO:0000313" key="4">
    <source>
        <dbReference type="EMBL" id="MDP5183827.1"/>
    </source>
</evidence>
<feature type="domain" description="Acyltransferase 3" evidence="3">
    <location>
        <begin position="54"/>
        <end position="376"/>
    </location>
</feature>
<feature type="transmembrane region" description="Helical" evidence="2">
    <location>
        <begin position="58"/>
        <end position="79"/>
    </location>
</feature>
<feature type="compositionally biased region" description="Low complexity" evidence="1">
    <location>
        <begin position="28"/>
        <end position="49"/>
    </location>
</feature>
<keyword evidence="2" id="KW-1133">Transmembrane helix</keyword>
<keyword evidence="2" id="KW-0472">Membrane</keyword>
<feature type="transmembrane region" description="Helical" evidence="2">
    <location>
        <begin position="211"/>
        <end position="228"/>
    </location>
</feature>
<dbReference type="Pfam" id="PF01757">
    <property type="entry name" value="Acyl_transf_3"/>
    <property type="match status" value="1"/>
</dbReference>
<dbReference type="RefSeq" id="WP_306000434.1">
    <property type="nucleotide sequence ID" value="NZ_JASNFN010000016.1"/>
</dbReference>
<keyword evidence="4" id="KW-0012">Acyltransferase</keyword>
<dbReference type="EMBL" id="JASNFN010000016">
    <property type="protein sequence ID" value="MDP5183827.1"/>
    <property type="molecule type" value="Genomic_DNA"/>
</dbReference>